<dbReference type="GO" id="GO:0034501">
    <property type="term" value="P:protein localization to kinetochore"/>
    <property type="evidence" value="ECO:0007669"/>
    <property type="project" value="TreeGrafter"/>
</dbReference>
<keyword evidence="2 7" id="KW-0812">Transmembrane</keyword>
<dbReference type="Pfam" id="PF08317">
    <property type="entry name" value="Spc7"/>
    <property type="match status" value="1"/>
</dbReference>
<feature type="compositionally biased region" description="Low complexity" evidence="6">
    <location>
        <begin position="280"/>
        <end position="293"/>
    </location>
</feature>
<feature type="region of interest" description="Disordered" evidence="6">
    <location>
        <begin position="414"/>
        <end position="434"/>
    </location>
</feature>
<evidence type="ECO:0000256" key="4">
    <source>
        <dbReference type="ARBA" id="ARBA00023136"/>
    </source>
</evidence>
<dbReference type="GeneID" id="36323158"/>
<dbReference type="InterPro" id="IPR033338">
    <property type="entry name" value="Spc105/Spc7"/>
</dbReference>
<dbReference type="OrthoDB" id="5592879at2759"/>
<feature type="compositionally biased region" description="Polar residues" evidence="6">
    <location>
        <begin position="61"/>
        <end position="75"/>
    </location>
</feature>
<feature type="compositionally biased region" description="Polar residues" evidence="6">
    <location>
        <begin position="535"/>
        <end position="546"/>
    </location>
</feature>
<feature type="compositionally biased region" description="Polar residues" evidence="6">
    <location>
        <begin position="839"/>
        <end position="850"/>
    </location>
</feature>
<keyword evidence="3 7" id="KW-1133">Transmembrane helix</keyword>
<dbReference type="PANTHER" id="PTHR28260:SF1">
    <property type="entry name" value="SPINDLE POLE BODY COMPONENT SPC105"/>
    <property type="match status" value="1"/>
</dbReference>
<evidence type="ECO:0000256" key="6">
    <source>
        <dbReference type="SAM" id="MobiDB-lite"/>
    </source>
</evidence>
<feature type="compositionally biased region" description="Basic residues" evidence="6">
    <location>
        <begin position="148"/>
        <end position="158"/>
    </location>
</feature>
<feature type="compositionally biased region" description="Low complexity" evidence="6">
    <location>
        <begin position="561"/>
        <end position="578"/>
    </location>
</feature>
<dbReference type="Pfam" id="PF00153">
    <property type="entry name" value="Mito_carr"/>
    <property type="match status" value="1"/>
</dbReference>
<dbReference type="Proteomes" id="UP000194127">
    <property type="component" value="Unassembled WGS sequence"/>
</dbReference>
<evidence type="ECO:0000256" key="3">
    <source>
        <dbReference type="ARBA" id="ARBA00022989"/>
    </source>
</evidence>
<feature type="transmembrane region" description="Helical" evidence="7">
    <location>
        <begin position="1670"/>
        <end position="1690"/>
    </location>
</feature>
<feature type="compositionally biased region" description="Polar residues" evidence="6">
    <location>
        <begin position="294"/>
        <end position="304"/>
    </location>
</feature>
<evidence type="ECO:0000256" key="7">
    <source>
        <dbReference type="SAM" id="Phobius"/>
    </source>
</evidence>
<feature type="compositionally biased region" description="Polar residues" evidence="6">
    <location>
        <begin position="414"/>
        <end position="426"/>
    </location>
</feature>
<dbReference type="STRING" id="670580.A0A1X6NGR6"/>
<organism evidence="9 10">
    <name type="scientific">Postia placenta MAD-698-R-SB12</name>
    <dbReference type="NCBI Taxonomy" id="670580"/>
    <lineage>
        <taxon>Eukaryota</taxon>
        <taxon>Fungi</taxon>
        <taxon>Dikarya</taxon>
        <taxon>Basidiomycota</taxon>
        <taxon>Agaricomycotina</taxon>
        <taxon>Agaricomycetes</taxon>
        <taxon>Polyporales</taxon>
        <taxon>Adustoporiaceae</taxon>
        <taxon>Rhodonia</taxon>
    </lineage>
</organism>
<name>A0A1X6NGR6_9APHY</name>
<evidence type="ECO:0000313" key="10">
    <source>
        <dbReference type="Proteomes" id="UP000194127"/>
    </source>
</evidence>
<keyword evidence="4 7" id="KW-0472">Membrane</keyword>
<dbReference type="InterPro" id="IPR040850">
    <property type="entry name" value="Knl1_RWD_C"/>
</dbReference>
<feature type="region of interest" description="Disordered" evidence="6">
    <location>
        <begin position="1"/>
        <end position="75"/>
    </location>
</feature>
<dbReference type="RefSeq" id="XP_024344603.1">
    <property type="nucleotide sequence ID" value="XM_024478208.1"/>
</dbReference>
<dbReference type="GO" id="GO:1990758">
    <property type="term" value="P:mitotic sister chromatid biorientation"/>
    <property type="evidence" value="ECO:0007669"/>
    <property type="project" value="TreeGrafter"/>
</dbReference>
<proteinExistence type="predicted"/>
<feature type="coiled-coil region" evidence="5">
    <location>
        <begin position="1115"/>
        <end position="1181"/>
    </location>
</feature>
<dbReference type="InterPro" id="IPR013253">
    <property type="entry name" value="Spc7_domain"/>
</dbReference>
<gene>
    <name evidence="9" type="ORF">POSPLADRAFT_1043000</name>
</gene>
<feature type="compositionally biased region" description="Polar residues" evidence="6">
    <location>
        <begin position="738"/>
        <end position="748"/>
    </location>
</feature>
<dbReference type="SMART" id="SM00787">
    <property type="entry name" value="Spc7"/>
    <property type="match status" value="1"/>
</dbReference>
<reference evidence="9 10" key="1">
    <citation type="submission" date="2017-04" db="EMBL/GenBank/DDBJ databases">
        <title>Genome Sequence of the Model Brown-Rot Fungus Postia placenta SB12.</title>
        <authorList>
            <consortium name="DOE Joint Genome Institute"/>
            <person name="Gaskell J."/>
            <person name="Kersten P."/>
            <person name="Larrondo L.F."/>
            <person name="Canessa P."/>
            <person name="Martinez D."/>
            <person name="Hibbett D."/>
            <person name="Schmoll M."/>
            <person name="Kubicek C.P."/>
            <person name="Martinez A.T."/>
            <person name="Yadav J."/>
            <person name="Master E."/>
            <person name="Magnuson J.K."/>
            <person name="James T."/>
            <person name="Yaver D."/>
            <person name="Berka R."/>
            <person name="Labutti K."/>
            <person name="Lipzen A."/>
            <person name="Aerts A."/>
            <person name="Barry K."/>
            <person name="Henrissat B."/>
            <person name="Blanchette R."/>
            <person name="Grigoriev I."/>
            <person name="Cullen D."/>
        </authorList>
    </citation>
    <scope>NUCLEOTIDE SEQUENCE [LARGE SCALE GENOMIC DNA]</scope>
    <source>
        <strain evidence="9 10">MAD-698-R-SB12</strain>
    </source>
</reference>
<dbReference type="PANTHER" id="PTHR28260">
    <property type="entry name" value="SPINDLE POLE BODY COMPONENT SPC105"/>
    <property type="match status" value="1"/>
</dbReference>
<feature type="compositionally biased region" description="Low complexity" evidence="6">
    <location>
        <begin position="763"/>
        <end position="790"/>
    </location>
</feature>
<dbReference type="Pfam" id="PF18210">
    <property type="entry name" value="Knl1_RWD_C"/>
    <property type="match status" value="1"/>
</dbReference>
<sequence length="1806" mass="196704">MASKISPNRRRSLAVLNQGASSRHNSRRRAYSIAPGEKLSPAARARRSLAPRKSILKISNVPESTESSALGDETGTQSMDFTEVHSHGPRKSLARRVSFASHAHVRLFEIREQNTNSSGGPPSSPIEDSPNGDHRADDEDASPDAAHSRRRSSMRRRSSTGFSEFGERSMDMDMDDTAPLPRDFLGQSDYQLGGTAVEDDEFSDEDDEDDEDMEVTEAIRLNIERKRSLSLGQGRVSLPNRRRSSVAPVTASQNQSENQPPPRITRPEPEREPFDDQGQDDSVSSTMSQSFVSEGSSADQSQPMEFTIPIARSLRPSEPPSEAWLKLRAMTHAGDEPYEPPADSSEDDISIPTTYTQGAEEGEPMELTDAMTRLMKARSSLGLPPVSAPLANPGPTQTVSETFDDNDAIAQEQGFQDDSFTSTEDSFANDFDAGDRTMNVTSLMRASLGAQDTSMESASVYSGAGDDERVVKVPLGVTVGPPAEAPVQHPITIQKTPSPPIVDSTTSAPAPRPPIFSTQTSSRPSIFSAPAAKTPAQTPRSPSKIPTATVPKPFTFSLARSAAQVAPSPVPSGASAGSNVPQSPAVKPSAAFAPPSVRKSPQKRPAPPGSESAAQPSPAKRAAIGKLEPAKKAPFERIVPSGQLPVNRRASMVRRPSGYFAQRKSLGAGVLPSAAGSNGRLGSPKKPGAVGLRPRSSVGAAPSGQGLGIAPLQERTAEEAQLYPDVARILREDPPTPSRTGSPASGNGKSCERETLRQAIAIPSPTRGSPSPASSRPSSPSPFAARLSAPQRIPSPAVPLLEPETPGASSAQSPPPAVAPTPTVTQTPFLSTGIPRPTAQVQSENSATQQWQQNVVQEDLGYEDEGPPISIEQFFEMTGIRFMDELTMPKPRQSIAPPPQLRARSRRRSSAEFNSDAYEDDPISLAEFSVTMAVELPQLELFAAVSNDLTAWIEESKKICLEAENETEKVTPELFRDFVAADESEQSLLVHQLKLIKANNYALAKSQWYDWKTVWIERLDRRAEEEFSHLESDAQVLAKVVKQAQGILPDLRAEYAQVMAELEQEQADIAEIETSDQDYLGELKATIAEQTCVTFTGQIFVRITDGDNTPFSNELEAFRTDVSESRAKLERFEEKLAEIESQKQEASSAIAYSQHSIHIKKESTSVEVIKLRDELEALQDLHLWRTTKLAADIVEFIYASRYQVTIPCIMHKPIANKVSISRAPNSRTRERDTFPRFTDLALLTAQQMVASLGQCSLRGVVERLSDFWSSCSQVRSQLTFLAVKYPLSVETRSKIEGQLPDLHAKATVMFPSVKGKAYISFIFDSQTYSRWPMSFESLKADVEVAYGRIRAMNTPPSSLRDIYVTPSNAWSFIPPPPGPAPENLTSVYPSSSSSSPSYQWSTRTSQNPFLDLSVNVVDDESGVDVTVLAKGLAGAALLRYVTTAIVMPWQVGRILLQVQWVPRDAGEVPPDAVLTTDAVEEDELSDTSNDNDAYFADPTKLVDDTASGSPPRLADERGYIVRQSVLEEGTIPEYVMPVGTSDGPWGMMKQLGRFRAEGWLSLWKGSSSLLLPVASYTLTGFLLSPLDLIRTRLIIQSSHPRYRTYSGPIDALQQILTQEGGLRGIYLHPHLLIPALLDCALHALLPLTLPGLIASYLGFGAQIAPETHPMFWAVAELLGGCAGFLITLPVETVRRRLQAQMRGTARPLRACVELRPAPYNGVVDTMWHIVTEERSDLPLRTKSRQRHGKAKEDTGREEVEDASWSRSTGVGQLYRGLSIRIMASVIMFVAAVVSGDDTTDAGWAEL</sequence>
<feature type="region of interest" description="Disordered" evidence="6">
    <location>
        <begin position="668"/>
        <end position="850"/>
    </location>
</feature>
<feature type="region of interest" description="Disordered" evidence="6">
    <location>
        <begin position="382"/>
        <end position="401"/>
    </location>
</feature>
<feature type="compositionally biased region" description="Basic and acidic residues" evidence="6">
    <location>
        <begin position="265"/>
        <end position="274"/>
    </location>
</feature>
<feature type="transmembrane region" description="Helical" evidence="7">
    <location>
        <begin position="1773"/>
        <end position="1793"/>
    </location>
</feature>
<feature type="region of interest" description="Disordered" evidence="6">
    <location>
        <begin position="1738"/>
        <end position="1762"/>
    </location>
</feature>
<protein>
    <recommendedName>
        <fullName evidence="8">Spc7 kinetochore protein domain-containing protein</fullName>
    </recommendedName>
</protein>
<evidence type="ECO:0000256" key="1">
    <source>
        <dbReference type="ARBA" id="ARBA00004141"/>
    </source>
</evidence>
<feature type="region of interest" description="Disordered" evidence="6">
    <location>
        <begin position="888"/>
        <end position="915"/>
    </location>
</feature>
<feature type="compositionally biased region" description="Polar residues" evidence="6">
    <location>
        <begin position="516"/>
        <end position="525"/>
    </location>
</feature>
<evidence type="ECO:0000256" key="2">
    <source>
        <dbReference type="ARBA" id="ARBA00022692"/>
    </source>
</evidence>
<evidence type="ECO:0000259" key="8">
    <source>
        <dbReference type="SMART" id="SM00787"/>
    </source>
</evidence>
<dbReference type="SUPFAM" id="SSF103506">
    <property type="entry name" value="Mitochondrial carrier"/>
    <property type="match status" value="1"/>
</dbReference>
<feature type="compositionally biased region" description="Acidic residues" evidence="6">
    <location>
        <begin position="197"/>
        <end position="215"/>
    </location>
</feature>
<dbReference type="EMBL" id="KZ110591">
    <property type="protein sequence ID" value="OSX67809.1"/>
    <property type="molecule type" value="Genomic_DNA"/>
</dbReference>
<dbReference type="Gene3D" id="1.50.40.10">
    <property type="entry name" value="Mitochondrial carrier domain"/>
    <property type="match status" value="1"/>
</dbReference>
<dbReference type="GO" id="GO:0016020">
    <property type="term" value="C:membrane"/>
    <property type="evidence" value="ECO:0007669"/>
    <property type="project" value="UniProtKB-SubCell"/>
</dbReference>
<dbReference type="InterPro" id="IPR018108">
    <property type="entry name" value="MCP_transmembrane"/>
</dbReference>
<evidence type="ECO:0000256" key="5">
    <source>
        <dbReference type="SAM" id="Coils"/>
    </source>
</evidence>
<feature type="domain" description="Spc7 kinetochore protein" evidence="8">
    <location>
        <begin position="857"/>
        <end position="1207"/>
    </location>
</feature>
<evidence type="ECO:0000313" key="9">
    <source>
        <dbReference type="EMBL" id="OSX67809.1"/>
    </source>
</evidence>
<keyword evidence="10" id="KW-1185">Reference proteome</keyword>
<dbReference type="GO" id="GO:0000776">
    <property type="term" value="C:kinetochore"/>
    <property type="evidence" value="ECO:0007669"/>
    <property type="project" value="TreeGrafter"/>
</dbReference>
<feature type="region of interest" description="Disordered" evidence="6">
    <location>
        <begin position="481"/>
        <end position="650"/>
    </location>
</feature>
<dbReference type="GO" id="GO:0007094">
    <property type="term" value="P:mitotic spindle assembly checkpoint signaling"/>
    <property type="evidence" value="ECO:0007669"/>
    <property type="project" value="TreeGrafter"/>
</dbReference>
<feature type="region of interest" description="Disordered" evidence="6">
    <location>
        <begin position="110"/>
        <end position="364"/>
    </location>
</feature>
<comment type="subcellular location">
    <subcellularLocation>
        <location evidence="1">Membrane</location>
        <topology evidence="1">Multi-pass membrane protein</topology>
    </subcellularLocation>
</comment>
<keyword evidence="5" id="KW-0175">Coiled coil</keyword>
<feature type="coiled-coil region" evidence="5">
    <location>
        <begin position="1048"/>
        <end position="1075"/>
    </location>
</feature>
<dbReference type="InterPro" id="IPR023395">
    <property type="entry name" value="MCP_dom_sf"/>
</dbReference>
<accession>A0A1X6NGR6</accession>